<dbReference type="AlphaFoldDB" id="A0A5M8PJ70"/>
<name>A0A5M8PJ70_9LECA</name>
<dbReference type="Proteomes" id="UP000324767">
    <property type="component" value="Unassembled WGS sequence"/>
</dbReference>
<protein>
    <submittedName>
        <fullName evidence="1">Uncharacterized protein</fullName>
    </submittedName>
</protein>
<comment type="caution">
    <text evidence="1">The sequence shown here is derived from an EMBL/GenBank/DDBJ whole genome shotgun (WGS) entry which is preliminary data.</text>
</comment>
<accession>A0A5M8PJ70</accession>
<gene>
    <name evidence="1" type="ORF">FRX48_07158</name>
</gene>
<evidence type="ECO:0000313" key="1">
    <source>
        <dbReference type="EMBL" id="KAA6408814.1"/>
    </source>
</evidence>
<reference evidence="1 2" key="1">
    <citation type="submission" date="2019-09" db="EMBL/GenBank/DDBJ databases">
        <title>The hologenome of the rock-dwelling lichen Lasallia pustulata.</title>
        <authorList>
            <person name="Greshake Tzovaras B."/>
            <person name="Segers F."/>
            <person name="Bicker A."/>
            <person name="Dal Grande F."/>
            <person name="Otte J."/>
            <person name="Hankeln T."/>
            <person name="Schmitt I."/>
            <person name="Ebersberger I."/>
        </authorList>
    </citation>
    <scope>NUCLEOTIDE SEQUENCE [LARGE SCALE GENOMIC DNA]</scope>
    <source>
        <strain evidence="1">A1-1</strain>
    </source>
</reference>
<sequence length="86" mass="9280">MGTLRLGWSDVVATAAFSTAWLGNRSAFSPCIRPYIETSGGASRQQVADGENRLVEAETRVGEKTVAAGSPDRYVHRSRWGILRGA</sequence>
<proteinExistence type="predicted"/>
<organism evidence="1 2">
    <name type="scientific">Lasallia pustulata</name>
    <dbReference type="NCBI Taxonomy" id="136370"/>
    <lineage>
        <taxon>Eukaryota</taxon>
        <taxon>Fungi</taxon>
        <taxon>Dikarya</taxon>
        <taxon>Ascomycota</taxon>
        <taxon>Pezizomycotina</taxon>
        <taxon>Lecanoromycetes</taxon>
        <taxon>OSLEUM clade</taxon>
        <taxon>Umbilicariomycetidae</taxon>
        <taxon>Umbilicariales</taxon>
        <taxon>Umbilicariaceae</taxon>
        <taxon>Lasallia</taxon>
    </lineage>
</organism>
<evidence type="ECO:0000313" key="2">
    <source>
        <dbReference type="Proteomes" id="UP000324767"/>
    </source>
</evidence>
<dbReference type="EMBL" id="VXIT01000012">
    <property type="protein sequence ID" value="KAA6408814.1"/>
    <property type="molecule type" value="Genomic_DNA"/>
</dbReference>